<reference evidence="4 5" key="1">
    <citation type="submission" date="2017-06" db="EMBL/GenBank/DDBJ databases">
        <title>Draft genome sequence of anaerobic fermentative bacterium Anaeromicrobium sediminis DY2726D isolated from West Pacific Ocean sediments.</title>
        <authorList>
            <person name="Zeng X."/>
        </authorList>
    </citation>
    <scope>NUCLEOTIDE SEQUENCE [LARGE SCALE GENOMIC DNA]</scope>
    <source>
        <strain evidence="4 5">DY2726D</strain>
    </source>
</reference>
<dbReference type="EMBL" id="NIBG01000004">
    <property type="protein sequence ID" value="PAB60151.1"/>
    <property type="molecule type" value="Genomic_DNA"/>
</dbReference>
<evidence type="ECO:0000259" key="3">
    <source>
        <dbReference type="Pfam" id="PF03358"/>
    </source>
</evidence>
<evidence type="ECO:0000313" key="4">
    <source>
        <dbReference type="EMBL" id="PAB60151.1"/>
    </source>
</evidence>
<dbReference type="Pfam" id="PF03358">
    <property type="entry name" value="FMN_red"/>
    <property type="match status" value="1"/>
</dbReference>
<dbReference type="SUPFAM" id="SSF52218">
    <property type="entry name" value="Flavoproteins"/>
    <property type="match status" value="1"/>
</dbReference>
<accession>A0A267MKN3</accession>
<dbReference type="PANTHER" id="PTHR43278:SF2">
    <property type="entry name" value="IRON-SULFUR FLAVOPROTEIN"/>
    <property type="match status" value="1"/>
</dbReference>
<keyword evidence="2" id="KW-0288">FMN</keyword>
<evidence type="ECO:0000313" key="5">
    <source>
        <dbReference type="Proteomes" id="UP000216024"/>
    </source>
</evidence>
<evidence type="ECO:0000256" key="2">
    <source>
        <dbReference type="ARBA" id="ARBA00022643"/>
    </source>
</evidence>
<dbReference type="RefSeq" id="WP_095132437.1">
    <property type="nucleotide sequence ID" value="NZ_NIBG01000004.1"/>
</dbReference>
<gene>
    <name evidence="4" type="ORF">CCE28_07205</name>
</gene>
<dbReference type="Gene3D" id="3.40.50.360">
    <property type="match status" value="1"/>
</dbReference>
<sequence length="183" mass="20751">MKIFAVLGSPRRKGNTGALLEQYLKGVEENHSDIEIITVFLQEKNIEGCRGCNICQSGKIDNCVIKDDMDELYKKFEQSDIVVLSTPIYFFSMTSELKVFMDRLYAASHGSWKNKKFVLLTTYGDKDEISSGAINLINIIKQMTAFTRTDFIQKYGVSTGMNPNFVTQDKKSLSEVYELGKKI</sequence>
<dbReference type="OrthoDB" id="9805976at2"/>
<organism evidence="4 5">
    <name type="scientific">Anaeromicrobium sediminis</name>
    <dbReference type="NCBI Taxonomy" id="1478221"/>
    <lineage>
        <taxon>Bacteria</taxon>
        <taxon>Bacillati</taxon>
        <taxon>Bacillota</taxon>
        <taxon>Clostridia</taxon>
        <taxon>Peptostreptococcales</taxon>
        <taxon>Thermotaleaceae</taxon>
        <taxon>Anaeromicrobium</taxon>
    </lineage>
</organism>
<dbReference type="GO" id="GO:0016491">
    <property type="term" value="F:oxidoreductase activity"/>
    <property type="evidence" value="ECO:0007669"/>
    <property type="project" value="InterPro"/>
</dbReference>
<keyword evidence="5" id="KW-1185">Reference proteome</keyword>
<dbReference type="Proteomes" id="UP000216024">
    <property type="component" value="Unassembled WGS sequence"/>
</dbReference>
<dbReference type="InterPro" id="IPR029039">
    <property type="entry name" value="Flavoprotein-like_sf"/>
</dbReference>
<dbReference type="InterPro" id="IPR051796">
    <property type="entry name" value="ISF_SsuE-like"/>
</dbReference>
<comment type="caution">
    <text evidence="4">The sequence shown here is derived from an EMBL/GenBank/DDBJ whole genome shotgun (WGS) entry which is preliminary data.</text>
</comment>
<feature type="domain" description="NADPH-dependent FMN reductase-like" evidence="3">
    <location>
        <begin position="1"/>
        <end position="146"/>
    </location>
</feature>
<proteinExistence type="predicted"/>
<name>A0A267MKN3_9FIRM</name>
<dbReference type="PANTHER" id="PTHR43278">
    <property type="entry name" value="NAD(P)H-DEPENDENT FMN-CONTAINING OXIDOREDUCTASE YWQN-RELATED"/>
    <property type="match status" value="1"/>
</dbReference>
<keyword evidence="1" id="KW-0285">Flavoprotein</keyword>
<dbReference type="InterPro" id="IPR005025">
    <property type="entry name" value="FMN_Rdtase-like_dom"/>
</dbReference>
<protein>
    <recommendedName>
        <fullName evidence="3">NADPH-dependent FMN reductase-like domain-containing protein</fullName>
    </recommendedName>
</protein>
<dbReference type="AlphaFoldDB" id="A0A267MKN3"/>
<evidence type="ECO:0000256" key="1">
    <source>
        <dbReference type="ARBA" id="ARBA00022630"/>
    </source>
</evidence>